<dbReference type="SUPFAM" id="SSF143631">
    <property type="entry name" value="ApbE-like"/>
    <property type="match status" value="1"/>
</dbReference>
<protein>
    <recommendedName>
        <fullName evidence="3">FAD:protein FMN transferase</fullName>
        <ecNumber evidence="2">2.7.1.180</ecNumber>
    </recommendedName>
    <alternativeName>
        <fullName evidence="9">Flavin transferase</fullName>
    </alternativeName>
</protein>
<dbReference type="PANTHER" id="PTHR30040">
    <property type="entry name" value="THIAMINE BIOSYNTHESIS LIPOPROTEIN APBE"/>
    <property type="match status" value="1"/>
</dbReference>
<evidence type="ECO:0000256" key="1">
    <source>
        <dbReference type="ARBA" id="ARBA00001946"/>
    </source>
</evidence>
<evidence type="ECO:0000256" key="2">
    <source>
        <dbReference type="ARBA" id="ARBA00011955"/>
    </source>
</evidence>
<gene>
    <name evidence="11" type="ORF">RM550_16630</name>
</gene>
<proteinExistence type="predicted"/>
<dbReference type="RefSeq" id="WP_311624489.1">
    <property type="nucleotide sequence ID" value="NZ_JAVRFE010000019.1"/>
</dbReference>
<reference evidence="11" key="1">
    <citation type="submission" date="2024-05" db="EMBL/GenBank/DDBJ databases">
        <title>30 novel species of actinomycetes from the DSMZ collection.</title>
        <authorList>
            <person name="Nouioui I."/>
        </authorList>
    </citation>
    <scope>NUCLEOTIDE SEQUENCE</scope>
    <source>
        <strain evidence="11">DSM 41527</strain>
    </source>
</reference>
<dbReference type="InterPro" id="IPR024932">
    <property type="entry name" value="ApbE"/>
</dbReference>
<comment type="caution">
    <text evidence="11">The sequence shown here is derived from an EMBL/GenBank/DDBJ whole genome shotgun (WGS) entry which is preliminary data.</text>
</comment>
<evidence type="ECO:0000256" key="5">
    <source>
        <dbReference type="ARBA" id="ARBA00022679"/>
    </source>
</evidence>
<dbReference type="GO" id="GO:0016740">
    <property type="term" value="F:transferase activity"/>
    <property type="evidence" value="ECO:0007669"/>
    <property type="project" value="UniProtKB-KW"/>
</dbReference>
<dbReference type="Pfam" id="PF02424">
    <property type="entry name" value="ApbE"/>
    <property type="match status" value="2"/>
</dbReference>
<evidence type="ECO:0000256" key="10">
    <source>
        <dbReference type="ARBA" id="ARBA00048540"/>
    </source>
</evidence>
<dbReference type="PANTHER" id="PTHR30040:SF2">
    <property type="entry name" value="FAD:PROTEIN FMN TRANSFERASE"/>
    <property type="match status" value="1"/>
</dbReference>
<evidence type="ECO:0000313" key="12">
    <source>
        <dbReference type="Proteomes" id="UP001180551"/>
    </source>
</evidence>
<evidence type="ECO:0000256" key="3">
    <source>
        <dbReference type="ARBA" id="ARBA00016337"/>
    </source>
</evidence>
<dbReference type="EMBL" id="JAVRFE010000019">
    <property type="protein sequence ID" value="MDT0457345.1"/>
    <property type="molecule type" value="Genomic_DNA"/>
</dbReference>
<name>A0ABU2T8V3_9ACTN</name>
<organism evidence="11 12">
    <name type="scientific">Streptomyces mooreae</name>
    <dbReference type="NCBI Taxonomy" id="3075523"/>
    <lineage>
        <taxon>Bacteria</taxon>
        <taxon>Bacillati</taxon>
        <taxon>Actinomycetota</taxon>
        <taxon>Actinomycetes</taxon>
        <taxon>Kitasatosporales</taxon>
        <taxon>Streptomycetaceae</taxon>
        <taxon>Streptomyces</taxon>
    </lineage>
</organism>
<keyword evidence="8" id="KW-0460">Magnesium</keyword>
<comment type="cofactor">
    <cofactor evidence="1">
        <name>Mg(2+)</name>
        <dbReference type="ChEBI" id="CHEBI:18420"/>
    </cofactor>
</comment>
<keyword evidence="4" id="KW-0285">Flavoprotein</keyword>
<evidence type="ECO:0000256" key="7">
    <source>
        <dbReference type="ARBA" id="ARBA00022827"/>
    </source>
</evidence>
<accession>A0ABU2T8V3</accession>
<dbReference type="EC" id="2.7.1.180" evidence="2"/>
<keyword evidence="12" id="KW-1185">Reference proteome</keyword>
<dbReference type="Proteomes" id="UP001180551">
    <property type="component" value="Unassembled WGS sequence"/>
</dbReference>
<evidence type="ECO:0000313" key="11">
    <source>
        <dbReference type="EMBL" id="MDT0457345.1"/>
    </source>
</evidence>
<keyword evidence="7" id="KW-0274">FAD</keyword>
<comment type="catalytic activity">
    <reaction evidence="10">
        <text>L-threonyl-[protein] + FAD = FMN-L-threonyl-[protein] + AMP + H(+)</text>
        <dbReference type="Rhea" id="RHEA:36847"/>
        <dbReference type="Rhea" id="RHEA-COMP:11060"/>
        <dbReference type="Rhea" id="RHEA-COMP:11061"/>
        <dbReference type="ChEBI" id="CHEBI:15378"/>
        <dbReference type="ChEBI" id="CHEBI:30013"/>
        <dbReference type="ChEBI" id="CHEBI:57692"/>
        <dbReference type="ChEBI" id="CHEBI:74257"/>
        <dbReference type="ChEBI" id="CHEBI:456215"/>
        <dbReference type="EC" id="2.7.1.180"/>
    </reaction>
</comment>
<dbReference type="Gene3D" id="3.10.520.10">
    <property type="entry name" value="ApbE-like domains"/>
    <property type="match status" value="2"/>
</dbReference>
<evidence type="ECO:0000256" key="8">
    <source>
        <dbReference type="ARBA" id="ARBA00022842"/>
    </source>
</evidence>
<evidence type="ECO:0000256" key="4">
    <source>
        <dbReference type="ARBA" id="ARBA00022630"/>
    </source>
</evidence>
<evidence type="ECO:0000256" key="9">
    <source>
        <dbReference type="ARBA" id="ARBA00031306"/>
    </source>
</evidence>
<dbReference type="InterPro" id="IPR003374">
    <property type="entry name" value="ApbE-like_sf"/>
</dbReference>
<keyword evidence="6" id="KW-0479">Metal-binding</keyword>
<keyword evidence="5 11" id="KW-0808">Transferase</keyword>
<sequence length="276" mass="28857">MSEPRRGLRHVERTMGTVFSFDIRDARTPAVESALVEAVSWLHRVDEVFSTYRPDSAVSRLARGELGLDDCPAEVREVLGLCEQVGHATEGWFSVAANGGLDPTGLVKGWAVERAVQILKAAGARHLCVNGGGDLQLSGEASPGNPWRIGIAHPLRPGELCTVVTGRDLAVATSGTAERGAHILDPRTGTPATGPASVTVVGRSLTTTDAFATAAFAMGAGARDWLEGLDGHEGFAVTRNGGIWHTQGFPGEVCDVVGPGRCAEEPPPGSAARSHL</sequence>
<evidence type="ECO:0000256" key="6">
    <source>
        <dbReference type="ARBA" id="ARBA00022723"/>
    </source>
</evidence>